<evidence type="ECO:0000259" key="6">
    <source>
        <dbReference type="PROSITE" id="PS50089"/>
    </source>
</evidence>
<dbReference type="CDD" id="cd16448">
    <property type="entry name" value="RING-H2"/>
    <property type="match status" value="1"/>
</dbReference>
<keyword evidence="5" id="KW-0812">Transmembrane</keyword>
<proteinExistence type="predicted"/>
<dbReference type="SMART" id="SM00184">
    <property type="entry name" value="RING"/>
    <property type="match status" value="1"/>
</dbReference>
<dbReference type="Gene3D" id="3.30.40.10">
    <property type="entry name" value="Zinc/RING finger domain, C3HC4 (zinc finger)"/>
    <property type="match status" value="1"/>
</dbReference>
<evidence type="ECO:0000313" key="7">
    <source>
        <dbReference type="EMBL" id="KAJ8906704.1"/>
    </source>
</evidence>
<dbReference type="PROSITE" id="PS50089">
    <property type="entry name" value="ZF_RING_2"/>
    <property type="match status" value="1"/>
</dbReference>
<dbReference type="EMBL" id="JAMWBK010000003">
    <property type="protein sequence ID" value="KAJ8906704.1"/>
    <property type="molecule type" value="Genomic_DNA"/>
</dbReference>
<dbReference type="PANTHER" id="PTHR45969">
    <property type="entry name" value="RING ZINC FINGER PROTEIN-RELATED"/>
    <property type="match status" value="1"/>
</dbReference>
<feature type="transmembrane region" description="Helical" evidence="5">
    <location>
        <begin position="132"/>
        <end position="156"/>
    </location>
</feature>
<keyword evidence="5" id="KW-0472">Membrane</keyword>
<keyword evidence="3" id="KW-0862">Zinc</keyword>
<evidence type="ECO:0000256" key="4">
    <source>
        <dbReference type="PROSITE-ProRule" id="PRU00175"/>
    </source>
</evidence>
<keyword evidence="1" id="KW-0479">Metal-binding</keyword>
<dbReference type="Pfam" id="PF13639">
    <property type="entry name" value="zf-RING_2"/>
    <property type="match status" value="1"/>
</dbReference>
<evidence type="ECO:0000313" key="8">
    <source>
        <dbReference type="Proteomes" id="UP001157974"/>
    </source>
</evidence>
<dbReference type="Proteomes" id="UP001157974">
    <property type="component" value="Unassembled WGS sequence"/>
</dbReference>
<feature type="transmembrane region" description="Helical" evidence="5">
    <location>
        <begin position="9"/>
        <end position="30"/>
    </location>
</feature>
<evidence type="ECO:0000256" key="5">
    <source>
        <dbReference type="SAM" id="Phobius"/>
    </source>
</evidence>
<dbReference type="InterPro" id="IPR001841">
    <property type="entry name" value="Znf_RING"/>
</dbReference>
<name>A0AAV8UVZ9_9RHOD</name>
<keyword evidence="2 4" id="KW-0863">Zinc-finger</keyword>
<keyword evidence="5" id="KW-1133">Transmembrane helix</keyword>
<gene>
    <name evidence="7" type="ORF">NDN08_003193</name>
</gene>
<sequence length="289" mass="32729">MWSAARWKLVLVGCTGVGLIVTSIFIAYHYSMLELTRPFTSVSCTPTGWNITRDSSGERLYRCNFNVTGIDADEDSPRLAYRYGSPVYNQTESMAEQCGGFMNNSTCYVDPDARDDYLSMSPAYMEDKVTSLMILADVFAVLAGFVLVAFVVVSVCQGRREGNNRPVETGEDEENPPEVYTHRKDKFSKEEVQSILKLYRASVSSLKDDFACAICLDNADRKQQYVRLDCKHEYHSRCLRLWLRRGGMRCPLCNREVEMHKEDLECLDNCQLEVQTAEGESGPFAELTS</sequence>
<comment type="caution">
    <text evidence="7">The sequence shown here is derived from an EMBL/GenBank/DDBJ whole genome shotgun (WGS) entry which is preliminary data.</text>
</comment>
<evidence type="ECO:0000256" key="1">
    <source>
        <dbReference type="ARBA" id="ARBA00022723"/>
    </source>
</evidence>
<dbReference type="AlphaFoldDB" id="A0AAV8UVZ9"/>
<organism evidence="7 8">
    <name type="scientific">Rhodosorus marinus</name>
    <dbReference type="NCBI Taxonomy" id="101924"/>
    <lineage>
        <taxon>Eukaryota</taxon>
        <taxon>Rhodophyta</taxon>
        <taxon>Stylonematophyceae</taxon>
        <taxon>Stylonematales</taxon>
        <taxon>Stylonemataceae</taxon>
        <taxon>Rhodosorus</taxon>
    </lineage>
</organism>
<evidence type="ECO:0000256" key="3">
    <source>
        <dbReference type="ARBA" id="ARBA00022833"/>
    </source>
</evidence>
<dbReference type="SUPFAM" id="SSF57850">
    <property type="entry name" value="RING/U-box"/>
    <property type="match status" value="1"/>
</dbReference>
<dbReference type="InterPro" id="IPR013083">
    <property type="entry name" value="Znf_RING/FYVE/PHD"/>
</dbReference>
<evidence type="ECO:0000256" key="2">
    <source>
        <dbReference type="ARBA" id="ARBA00022771"/>
    </source>
</evidence>
<keyword evidence="8" id="KW-1185">Reference proteome</keyword>
<accession>A0AAV8UVZ9</accession>
<dbReference type="GO" id="GO:0008270">
    <property type="term" value="F:zinc ion binding"/>
    <property type="evidence" value="ECO:0007669"/>
    <property type="project" value="UniProtKB-KW"/>
</dbReference>
<protein>
    <recommendedName>
        <fullName evidence="6">RING-type domain-containing protein</fullName>
    </recommendedName>
</protein>
<reference evidence="7 8" key="1">
    <citation type="journal article" date="2023" name="Nat. Commun.">
        <title>Origin of minicircular mitochondrial genomes in red algae.</title>
        <authorList>
            <person name="Lee Y."/>
            <person name="Cho C.H."/>
            <person name="Lee Y.M."/>
            <person name="Park S.I."/>
            <person name="Yang J.H."/>
            <person name="West J.A."/>
            <person name="Bhattacharya D."/>
            <person name="Yoon H.S."/>
        </authorList>
    </citation>
    <scope>NUCLEOTIDE SEQUENCE [LARGE SCALE GENOMIC DNA]</scope>
    <source>
        <strain evidence="7 8">CCMP1338</strain>
        <tissue evidence="7">Whole cell</tissue>
    </source>
</reference>
<feature type="domain" description="RING-type" evidence="6">
    <location>
        <begin position="212"/>
        <end position="254"/>
    </location>
</feature>